<protein>
    <submittedName>
        <fullName evidence="2">Uncharacterized protein</fullName>
    </submittedName>
</protein>
<evidence type="ECO:0000313" key="3">
    <source>
        <dbReference type="Proteomes" id="UP000830434"/>
    </source>
</evidence>
<name>A0A8U0IH67_9EURY</name>
<dbReference type="InterPro" id="IPR055713">
    <property type="entry name" value="DUF7289"/>
</dbReference>
<dbReference type="RefSeq" id="WP_248654135.1">
    <property type="nucleotide sequence ID" value="NZ_CP096658.1"/>
</dbReference>
<keyword evidence="1" id="KW-1133">Transmembrane helix</keyword>
<dbReference type="AlphaFoldDB" id="A0A8U0IH67"/>
<gene>
    <name evidence="2" type="ORF">M0R88_14110</name>
</gene>
<organism evidence="2 3">
    <name type="scientific">Halorussus gelatinilyticus</name>
    <dbReference type="NCBI Taxonomy" id="2937524"/>
    <lineage>
        <taxon>Archaea</taxon>
        <taxon>Methanobacteriati</taxon>
        <taxon>Methanobacteriota</taxon>
        <taxon>Stenosarchaea group</taxon>
        <taxon>Halobacteria</taxon>
        <taxon>Halobacteriales</taxon>
        <taxon>Haladaptataceae</taxon>
        <taxon>Halorussus</taxon>
    </lineage>
</organism>
<dbReference type="GeneID" id="72191011"/>
<keyword evidence="1" id="KW-0812">Transmembrane</keyword>
<keyword evidence="3" id="KW-1185">Reference proteome</keyword>
<accession>A0A8U0IH67</accession>
<dbReference type="KEGG" id="haxz:M0R88_14110"/>
<keyword evidence="1" id="KW-0472">Membrane</keyword>
<feature type="transmembrane region" description="Helical" evidence="1">
    <location>
        <begin position="21"/>
        <end position="42"/>
    </location>
</feature>
<dbReference type="EMBL" id="CP096658">
    <property type="protein sequence ID" value="UPV99643.1"/>
    <property type="molecule type" value="Genomic_DNA"/>
</dbReference>
<reference evidence="2" key="1">
    <citation type="submission" date="2022-04" db="EMBL/GenBank/DDBJ databases">
        <title>Diverse halophilic archaea isolated from saline environments.</title>
        <authorList>
            <person name="Cui H.-L."/>
        </authorList>
    </citation>
    <scope>NUCLEOTIDE SEQUENCE</scope>
    <source>
        <strain evidence="2">XZYJT40</strain>
    </source>
</reference>
<dbReference type="Proteomes" id="UP000830434">
    <property type="component" value="Chromosome"/>
</dbReference>
<proteinExistence type="predicted"/>
<evidence type="ECO:0000256" key="1">
    <source>
        <dbReference type="SAM" id="Phobius"/>
    </source>
</evidence>
<sequence length="264" mass="27936">MTDGRARTRRGLLDRRGVSETIGFVFVFALVTASVGVVYTTGIGGLEDARQDEQLTNAVRAFDVLDDNVGDLTREGAPSRATELKLSDATLGFGDPVSIEVQVNHTATDANATYSATTRPLVYSGAAGDVVYSAGATFRVDGGSAAMRAEPGLLVDDRRSMVPMLVTYPRSDSGGVGGSSTVLLVAYRQSQNLDGSFDTGPDAADEARVNVTVDSPRAAAWGRYFEDKGMTAIDGDATDGDVTYQFRTDHLLVSETVVEFDVKG</sequence>
<evidence type="ECO:0000313" key="2">
    <source>
        <dbReference type="EMBL" id="UPV99643.1"/>
    </source>
</evidence>
<dbReference type="Pfam" id="PF23960">
    <property type="entry name" value="DUF7289"/>
    <property type="match status" value="1"/>
</dbReference>